<proteinExistence type="predicted"/>
<keyword evidence="2" id="KW-0732">Signal</keyword>
<comment type="caution">
    <text evidence="3">The sequence shown here is derived from an EMBL/GenBank/DDBJ whole genome shotgun (WGS) entry which is preliminary data.</text>
</comment>
<sequence length="65" mass="7602">MSLQFQISFFIRTIILLSMGADHHQEITFCEIDLPPNFFDEQRKQFSQEGTNPINSQSCTRKHAK</sequence>
<feature type="compositionally biased region" description="Polar residues" evidence="1">
    <location>
        <begin position="47"/>
        <end position="59"/>
    </location>
</feature>
<accession>A0A9P0K8B4</accession>
<evidence type="ECO:0000313" key="3">
    <source>
        <dbReference type="EMBL" id="CAH1968595.1"/>
    </source>
</evidence>
<dbReference type="AlphaFoldDB" id="A0A9P0K8B4"/>
<evidence type="ECO:0000256" key="2">
    <source>
        <dbReference type="SAM" id="SignalP"/>
    </source>
</evidence>
<evidence type="ECO:0000256" key="1">
    <source>
        <dbReference type="SAM" id="MobiDB-lite"/>
    </source>
</evidence>
<dbReference type="EMBL" id="CAKOFQ010006754">
    <property type="protein sequence ID" value="CAH1968595.1"/>
    <property type="molecule type" value="Genomic_DNA"/>
</dbReference>
<protein>
    <recommendedName>
        <fullName evidence="5">Secreted protein</fullName>
    </recommendedName>
</protein>
<name>A0A9P0K8B4_ACAOB</name>
<evidence type="ECO:0008006" key="5">
    <source>
        <dbReference type="Google" id="ProtNLM"/>
    </source>
</evidence>
<dbReference type="Proteomes" id="UP001152888">
    <property type="component" value="Unassembled WGS sequence"/>
</dbReference>
<evidence type="ECO:0000313" key="4">
    <source>
        <dbReference type="Proteomes" id="UP001152888"/>
    </source>
</evidence>
<organism evidence="3 4">
    <name type="scientific">Acanthoscelides obtectus</name>
    <name type="common">Bean weevil</name>
    <name type="synonym">Bruchus obtectus</name>
    <dbReference type="NCBI Taxonomy" id="200917"/>
    <lineage>
        <taxon>Eukaryota</taxon>
        <taxon>Metazoa</taxon>
        <taxon>Ecdysozoa</taxon>
        <taxon>Arthropoda</taxon>
        <taxon>Hexapoda</taxon>
        <taxon>Insecta</taxon>
        <taxon>Pterygota</taxon>
        <taxon>Neoptera</taxon>
        <taxon>Endopterygota</taxon>
        <taxon>Coleoptera</taxon>
        <taxon>Polyphaga</taxon>
        <taxon>Cucujiformia</taxon>
        <taxon>Chrysomeloidea</taxon>
        <taxon>Chrysomelidae</taxon>
        <taxon>Bruchinae</taxon>
        <taxon>Bruchini</taxon>
        <taxon>Acanthoscelides</taxon>
    </lineage>
</organism>
<keyword evidence="4" id="KW-1185">Reference proteome</keyword>
<feature type="chain" id="PRO_5040277699" description="Secreted protein" evidence="2">
    <location>
        <begin position="21"/>
        <end position="65"/>
    </location>
</feature>
<reference evidence="3" key="1">
    <citation type="submission" date="2022-03" db="EMBL/GenBank/DDBJ databases">
        <authorList>
            <person name="Sayadi A."/>
        </authorList>
    </citation>
    <scope>NUCLEOTIDE SEQUENCE</scope>
</reference>
<feature type="region of interest" description="Disordered" evidence="1">
    <location>
        <begin position="42"/>
        <end position="65"/>
    </location>
</feature>
<gene>
    <name evidence="3" type="ORF">ACAOBT_LOCUS7958</name>
</gene>
<feature type="signal peptide" evidence="2">
    <location>
        <begin position="1"/>
        <end position="20"/>
    </location>
</feature>